<feature type="coiled-coil region" evidence="1">
    <location>
        <begin position="16"/>
        <end position="100"/>
    </location>
</feature>
<organism evidence="2 3">
    <name type="scientific">Dictyocaulus viviparus</name>
    <name type="common">Bovine lungworm</name>
    <dbReference type="NCBI Taxonomy" id="29172"/>
    <lineage>
        <taxon>Eukaryota</taxon>
        <taxon>Metazoa</taxon>
        <taxon>Ecdysozoa</taxon>
        <taxon>Nematoda</taxon>
        <taxon>Chromadorea</taxon>
        <taxon>Rhabditida</taxon>
        <taxon>Rhabditina</taxon>
        <taxon>Rhabditomorpha</taxon>
        <taxon>Strongyloidea</taxon>
        <taxon>Metastrongylidae</taxon>
        <taxon>Dictyocaulus</taxon>
    </lineage>
</organism>
<evidence type="ECO:0000313" key="2">
    <source>
        <dbReference type="EMBL" id="KJH42228.1"/>
    </source>
</evidence>
<evidence type="ECO:0000313" key="3">
    <source>
        <dbReference type="Proteomes" id="UP000053766"/>
    </source>
</evidence>
<gene>
    <name evidence="2" type="ORF">DICVIV_11780</name>
</gene>
<keyword evidence="3" id="KW-1185">Reference proteome</keyword>
<dbReference type="AlphaFoldDB" id="A0A0D8XCB4"/>
<dbReference type="Proteomes" id="UP000053766">
    <property type="component" value="Unassembled WGS sequence"/>
</dbReference>
<reference evidence="2 3" key="1">
    <citation type="submission" date="2013-11" db="EMBL/GenBank/DDBJ databases">
        <title>Draft genome of the bovine lungworm Dictyocaulus viviparus.</title>
        <authorList>
            <person name="Mitreva M."/>
        </authorList>
    </citation>
    <scope>NUCLEOTIDE SEQUENCE [LARGE SCALE GENOMIC DNA]</scope>
    <source>
        <strain evidence="2 3">HannoverDv2000</strain>
    </source>
</reference>
<reference evidence="3" key="2">
    <citation type="journal article" date="2016" name="Sci. Rep.">
        <title>Dictyocaulus viviparus genome, variome and transcriptome elucidate lungworm biology and support future intervention.</title>
        <authorList>
            <person name="McNulty S.N."/>
            <person name="Strube C."/>
            <person name="Rosa B.A."/>
            <person name="Martin J.C."/>
            <person name="Tyagi R."/>
            <person name="Choi Y.J."/>
            <person name="Wang Q."/>
            <person name="Hallsworth Pepin K."/>
            <person name="Zhang X."/>
            <person name="Ozersky P."/>
            <person name="Wilson R.K."/>
            <person name="Sternberg P.W."/>
            <person name="Gasser R.B."/>
            <person name="Mitreva M."/>
        </authorList>
    </citation>
    <scope>NUCLEOTIDE SEQUENCE [LARGE SCALE GENOMIC DNA]</scope>
    <source>
        <strain evidence="3">HannoverDv2000</strain>
    </source>
</reference>
<dbReference type="STRING" id="29172.A0A0D8XCB4"/>
<name>A0A0D8XCB4_DICVI</name>
<dbReference type="OrthoDB" id="294251at2759"/>
<protein>
    <submittedName>
        <fullName evidence="2">Uncharacterized protein</fullName>
    </submittedName>
</protein>
<sequence length="197" mass="23685">MQWTSNEELYHLRFISNKQKKQIDELNREKSMVKEQMMLLRQQHIENTSDARVVVMSQNRFLNSEIIRLNQQCCELQEEVSRLNEELRKAQDIINQSRREYVFALQSAIRIPLHDNNTLDVMHVKLLGGDMHKHRICQLMHEARNNQPYLPTLQSLLTGVYVDIFGFRHKYYDEGLAIHYMAMQLHEYYQRRLELPI</sequence>
<proteinExistence type="predicted"/>
<keyword evidence="1" id="KW-0175">Coiled coil</keyword>
<dbReference type="EMBL" id="KN716692">
    <property type="protein sequence ID" value="KJH42228.1"/>
    <property type="molecule type" value="Genomic_DNA"/>
</dbReference>
<accession>A0A0D8XCB4</accession>
<evidence type="ECO:0000256" key="1">
    <source>
        <dbReference type="SAM" id="Coils"/>
    </source>
</evidence>